<proteinExistence type="predicted"/>
<dbReference type="RefSeq" id="WP_338437829.1">
    <property type="nucleotide sequence ID" value="NZ_JAUYVH010000013.1"/>
</dbReference>
<gene>
    <name evidence="1" type="ORF">Q8A64_15720</name>
</gene>
<evidence type="ECO:0000313" key="2">
    <source>
        <dbReference type="Proteomes" id="UP001225596"/>
    </source>
</evidence>
<organism evidence="1 2">
    <name type="scientific">Keguizhuia sedimenti</name>
    <dbReference type="NCBI Taxonomy" id="3064264"/>
    <lineage>
        <taxon>Bacteria</taxon>
        <taxon>Pseudomonadati</taxon>
        <taxon>Pseudomonadota</taxon>
        <taxon>Betaproteobacteria</taxon>
        <taxon>Burkholderiales</taxon>
        <taxon>Oxalobacteraceae</taxon>
        <taxon>Keguizhuia</taxon>
    </lineage>
</organism>
<dbReference type="Proteomes" id="UP001225596">
    <property type="component" value="Unassembled WGS sequence"/>
</dbReference>
<keyword evidence="2" id="KW-1185">Reference proteome</keyword>
<dbReference type="EMBL" id="JAUYVH010000013">
    <property type="protein sequence ID" value="MDQ9171862.1"/>
    <property type="molecule type" value="Genomic_DNA"/>
</dbReference>
<name>A0ABU1BSD7_9BURK</name>
<sequence>MPAFISTGFSRKNIKGGKSERAASRKPQGKKEILEPREGNMGYQCEIGTKTRAPLFFGDQSNIVSWSGKDVAAMTEYDGWTMRRFIEKEAYRIGYSEGQLLPAWNPFDPEMLFGEPHKLWDYYYLTGRADKAGCANAVQPEPPAMPAVEYAIWPGILSTLEDLSNEFERSYKRIGVKKKSSLWGLIFGMCGWFNQSDDFAPVYDEKGWRFI</sequence>
<evidence type="ECO:0000313" key="1">
    <source>
        <dbReference type="EMBL" id="MDQ9171862.1"/>
    </source>
</evidence>
<reference evidence="1 2" key="1">
    <citation type="submission" date="2023-08" db="EMBL/GenBank/DDBJ databases">
        <title>Oxalobacteraceae gen .nov., isolated from river sludge outside the plant.</title>
        <authorList>
            <person name="Zhao S.Y."/>
        </authorList>
    </citation>
    <scope>NUCLEOTIDE SEQUENCE [LARGE SCALE GENOMIC DNA]</scope>
    <source>
        <strain evidence="1 2">R-40</strain>
    </source>
</reference>
<accession>A0ABU1BSD7</accession>
<comment type="caution">
    <text evidence="1">The sequence shown here is derived from an EMBL/GenBank/DDBJ whole genome shotgun (WGS) entry which is preliminary data.</text>
</comment>
<protein>
    <submittedName>
        <fullName evidence="1">Uncharacterized protein</fullName>
    </submittedName>
</protein>